<reference evidence="2" key="2">
    <citation type="submission" date="2017-11" db="EMBL/GenBank/DDBJ databases">
        <authorList>
            <person name="Das S.K."/>
        </authorList>
    </citation>
    <scope>NUCLEOTIDE SEQUENCE</scope>
    <source>
        <strain evidence="2">S4-41</strain>
    </source>
</reference>
<dbReference type="InterPro" id="IPR018719">
    <property type="entry name" value="DUF2243_membrane"/>
</dbReference>
<dbReference type="EMBL" id="PGFS01000001">
    <property type="protein sequence ID" value="MDH4571012.1"/>
    <property type="molecule type" value="Genomic_DNA"/>
</dbReference>
<evidence type="ECO:0000256" key="1">
    <source>
        <dbReference type="SAM" id="MobiDB-lite"/>
    </source>
</evidence>
<organism evidence="2 4">
    <name type="scientific">Salinicola acroporae</name>
    <dbReference type="NCBI Taxonomy" id="1541440"/>
    <lineage>
        <taxon>Bacteria</taxon>
        <taxon>Pseudomonadati</taxon>
        <taxon>Pseudomonadota</taxon>
        <taxon>Gammaproteobacteria</taxon>
        <taxon>Oceanospirillales</taxon>
        <taxon>Halomonadaceae</taxon>
        <taxon>Salinicola</taxon>
    </lineage>
</organism>
<accession>A0ABT6HZQ4</accession>
<feature type="region of interest" description="Disordered" evidence="1">
    <location>
        <begin position="63"/>
        <end position="83"/>
    </location>
</feature>
<feature type="compositionally biased region" description="Polar residues" evidence="1">
    <location>
        <begin position="72"/>
        <end position="83"/>
    </location>
</feature>
<evidence type="ECO:0000313" key="2">
    <source>
        <dbReference type="EMBL" id="MDH4571012.1"/>
    </source>
</evidence>
<evidence type="ECO:0000313" key="3">
    <source>
        <dbReference type="EMBL" id="MDH4574552.1"/>
    </source>
</evidence>
<dbReference type="EMBL" id="PGFS01000001">
    <property type="protein sequence ID" value="MDH4574552.1"/>
    <property type="molecule type" value="Genomic_DNA"/>
</dbReference>
<dbReference type="Pfam" id="PF10002">
    <property type="entry name" value="DUF2243"/>
    <property type="match status" value="1"/>
</dbReference>
<name>A0ABT6HZQ4_9GAMM</name>
<proteinExistence type="predicted"/>
<comment type="caution">
    <text evidence="2">The sequence shown here is derived from an EMBL/GenBank/DDBJ whole genome shotgun (WGS) entry which is preliminary data.</text>
</comment>
<reference evidence="2" key="1">
    <citation type="journal article" date="2015" name="Antonie Van Leeuwenhoek">
        <title>Comparative 16S rRNA signatures and multilocus sequence analysis for the genus Salinicola and description of Salinicola acroporae sp. nov., isolated from coral Acropora digitifera.</title>
        <authorList>
            <person name="Lepcha R.T."/>
            <person name="Poddar A."/>
            <person name="Schumann P."/>
            <person name="Das S.K."/>
        </authorList>
    </citation>
    <scope>NUCLEOTIDE SEQUENCE</scope>
    <source>
        <strain evidence="2">S4-41</strain>
    </source>
</reference>
<sequence length="83" mass="9137">MSERVQRRTGATMVTAVLLGVGIMAALDEIVFHQVLAWHHFVEAEILLVCSFSRQGRPVGRPRLGIEKIPQGTRQGRTGQALS</sequence>
<keyword evidence="4" id="KW-1185">Reference proteome</keyword>
<evidence type="ECO:0000313" key="4">
    <source>
        <dbReference type="Proteomes" id="UP001162135"/>
    </source>
</evidence>
<gene>
    <name evidence="2" type="ORF">CUR86_00055</name>
    <name evidence="3" type="ORF">CUR86_20425</name>
</gene>
<protein>
    <recommendedName>
        <fullName evidence="5">DUF2243 domain-containing protein</fullName>
    </recommendedName>
</protein>
<dbReference type="Proteomes" id="UP001162135">
    <property type="component" value="Unassembled WGS sequence"/>
</dbReference>
<evidence type="ECO:0008006" key="5">
    <source>
        <dbReference type="Google" id="ProtNLM"/>
    </source>
</evidence>